<gene>
    <name evidence="2" type="ORF">A2W59_02605</name>
</gene>
<sequence>MKNSIIGLKDLRENMDNYISQIEKGKSFVVVRKSKPVFRLAPLDVWGDEGAWERIIDFAKIKKGGVPLSDVLAKI</sequence>
<evidence type="ECO:0008006" key="4">
    <source>
        <dbReference type="Google" id="ProtNLM"/>
    </source>
</evidence>
<name>A0A1G2PP17_9BACT</name>
<evidence type="ECO:0000313" key="2">
    <source>
        <dbReference type="EMBL" id="OHA49362.1"/>
    </source>
</evidence>
<dbReference type="InterPro" id="IPR036165">
    <property type="entry name" value="YefM-like_sf"/>
</dbReference>
<protein>
    <recommendedName>
        <fullName evidence="4">Antitoxin</fullName>
    </recommendedName>
</protein>
<dbReference type="AlphaFoldDB" id="A0A1G2PP17"/>
<comment type="similarity">
    <text evidence="1">Belongs to the phD/YefM antitoxin family.</text>
</comment>
<comment type="caution">
    <text evidence="2">The sequence shown here is derived from an EMBL/GenBank/DDBJ whole genome shotgun (WGS) entry which is preliminary data.</text>
</comment>
<dbReference type="SUPFAM" id="SSF143120">
    <property type="entry name" value="YefM-like"/>
    <property type="match status" value="1"/>
</dbReference>
<dbReference type="EMBL" id="MHSU01000034">
    <property type="protein sequence ID" value="OHA49362.1"/>
    <property type="molecule type" value="Genomic_DNA"/>
</dbReference>
<reference evidence="2 3" key="1">
    <citation type="journal article" date="2016" name="Nat. Commun.">
        <title>Thousands of microbial genomes shed light on interconnected biogeochemical processes in an aquifer system.</title>
        <authorList>
            <person name="Anantharaman K."/>
            <person name="Brown C.T."/>
            <person name="Hug L.A."/>
            <person name="Sharon I."/>
            <person name="Castelle C.J."/>
            <person name="Probst A.J."/>
            <person name="Thomas B.C."/>
            <person name="Singh A."/>
            <person name="Wilkins M.J."/>
            <person name="Karaoz U."/>
            <person name="Brodie E.L."/>
            <person name="Williams K.H."/>
            <person name="Hubbard S.S."/>
            <person name="Banfield J.F."/>
        </authorList>
    </citation>
    <scope>NUCLEOTIDE SEQUENCE [LARGE SCALE GENOMIC DNA]</scope>
</reference>
<evidence type="ECO:0000256" key="1">
    <source>
        <dbReference type="ARBA" id="ARBA00009981"/>
    </source>
</evidence>
<evidence type="ECO:0000313" key="3">
    <source>
        <dbReference type="Proteomes" id="UP000178646"/>
    </source>
</evidence>
<proteinExistence type="inferred from homology"/>
<organism evidence="2 3">
    <name type="scientific">Candidatus Terrybacteria bacterium RIFCSPHIGHO2_02_41_19</name>
    <dbReference type="NCBI Taxonomy" id="1802364"/>
    <lineage>
        <taxon>Bacteria</taxon>
        <taxon>Candidatus Terryibacteriota</taxon>
    </lineage>
</organism>
<accession>A0A1G2PP17</accession>
<dbReference type="Proteomes" id="UP000178646">
    <property type="component" value="Unassembled WGS sequence"/>
</dbReference>